<dbReference type="InterPro" id="IPR005467">
    <property type="entry name" value="His_kinase_dom"/>
</dbReference>
<keyword evidence="1" id="KW-0472">Membrane</keyword>
<dbReference type="RefSeq" id="WP_103680640.1">
    <property type="nucleotide sequence ID" value="NZ_LPWH01000093.1"/>
</dbReference>
<dbReference type="Pfam" id="PF02518">
    <property type="entry name" value="HATPase_c"/>
    <property type="match status" value="1"/>
</dbReference>
<keyword evidence="1" id="KW-0812">Transmembrane</keyword>
<dbReference type="Gene3D" id="3.30.565.10">
    <property type="entry name" value="Histidine kinase-like ATPase, C-terminal domain"/>
    <property type="match status" value="1"/>
</dbReference>
<dbReference type="GO" id="GO:0016020">
    <property type="term" value="C:membrane"/>
    <property type="evidence" value="ECO:0007669"/>
    <property type="project" value="InterPro"/>
</dbReference>
<accession>A0A2S4JJP1</accession>
<keyword evidence="1" id="KW-1133">Transmembrane helix</keyword>
<dbReference type="InterPro" id="IPR010559">
    <property type="entry name" value="Sig_transdc_His_kin_internal"/>
</dbReference>
<evidence type="ECO:0000256" key="1">
    <source>
        <dbReference type="SAM" id="Phobius"/>
    </source>
</evidence>
<feature type="transmembrane region" description="Helical" evidence="1">
    <location>
        <begin position="20"/>
        <end position="44"/>
    </location>
</feature>
<feature type="transmembrane region" description="Helical" evidence="1">
    <location>
        <begin position="288"/>
        <end position="308"/>
    </location>
</feature>
<dbReference type="Pfam" id="PF06580">
    <property type="entry name" value="His_kinase"/>
    <property type="match status" value="1"/>
</dbReference>
<evidence type="ECO:0000313" key="4">
    <source>
        <dbReference type="Proteomes" id="UP000237350"/>
    </source>
</evidence>
<dbReference type="EMBL" id="LPWH01000093">
    <property type="protein sequence ID" value="POQ99680.1"/>
    <property type="molecule type" value="Genomic_DNA"/>
</dbReference>
<dbReference type="PANTHER" id="PTHR34220:SF7">
    <property type="entry name" value="SENSOR HISTIDINE KINASE YPDA"/>
    <property type="match status" value="1"/>
</dbReference>
<dbReference type="InterPro" id="IPR003594">
    <property type="entry name" value="HATPase_dom"/>
</dbReference>
<organism evidence="3 4">
    <name type="scientific">Alkalispirochaeta sphaeroplastigenens</name>
    <dbReference type="NCBI Taxonomy" id="1187066"/>
    <lineage>
        <taxon>Bacteria</taxon>
        <taxon>Pseudomonadati</taxon>
        <taxon>Spirochaetota</taxon>
        <taxon>Spirochaetia</taxon>
        <taxon>Spirochaetales</taxon>
        <taxon>Spirochaetaceae</taxon>
        <taxon>Alkalispirochaeta</taxon>
    </lineage>
</organism>
<dbReference type="InterPro" id="IPR050640">
    <property type="entry name" value="Bact_2-comp_sensor_kinase"/>
</dbReference>
<dbReference type="AlphaFoldDB" id="A0A2S4JJP1"/>
<proteinExistence type="predicted"/>
<dbReference type="GO" id="GO:0000155">
    <property type="term" value="F:phosphorelay sensor kinase activity"/>
    <property type="evidence" value="ECO:0007669"/>
    <property type="project" value="InterPro"/>
</dbReference>
<dbReference type="SUPFAM" id="SSF55874">
    <property type="entry name" value="ATPase domain of HSP90 chaperone/DNA topoisomerase II/histidine kinase"/>
    <property type="match status" value="1"/>
</dbReference>
<name>A0A2S4JJP1_9SPIO</name>
<dbReference type="OrthoDB" id="370211at2"/>
<reference evidence="4" key="1">
    <citation type="submission" date="2015-12" db="EMBL/GenBank/DDBJ databases">
        <authorList>
            <person name="Lodha T.D."/>
            <person name="Chintalapati S."/>
            <person name="Chintalapati V.R."/>
            <person name="Sravanthi T."/>
        </authorList>
    </citation>
    <scope>NUCLEOTIDE SEQUENCE [LARGE SCALE GENOMIC DNA]</scope>
    <source>
        <strain evidence="4">JC133</strain>
    </source>
</reference>
<evidence type="ECO:0000313" key="3">
    <source>
        <dbReference type="EMBL" id="POQ99680.1"/>
    </source>
</evidence>
<dbReference type="PROSITE" id="PS50109">
    <property type="entry name" value="HIS_KIN"/>
    <property type="match status" value="1"/>
</dbReference>
<dbReference type="InterPro" id="IPR036890">
    <property type="entry name" value="HATPase_C_sf"/>
</dbReference>
<sequence>MKHVPLPFRAVLHRKEGPILYRLLLSYSLVGTLPLAVVWLVLLLGGNGLVTRYVDNLGRTYTHRVAAEIDETLERFRHVGERLTREEVLRRALAPDESNSLRQQELDLYQLIYHAIQGFLSAVEVHLTSDTGEITFSSTRFPSRYDLRSQQLRDLYLPEGSPPQSRLFLAPGAGREGSFIILSLWHRLPGGALITDIRNNALKTPLQARTTSKLFLVHRSQFRSLNLIHPQDHSSFSAHPELGIVFSDATVRQAGPHTLVHRKDLRSDDLSVILITDLTTYFATLREIILTGLLLVAVTTIITGIVSLRISRSISRPIDLIVQAMTSDPRGPRPLPAEAPPIPGTELKELALHYNRMVETIDTLIHRVRQEEQALRLAERRALQAQIHPHFLYNTLGSIKSMAKLGDTGAVSSIVTDLGKILRFSLSDTESMVRIDESLDQVQRYLNIQRIRFQERLLVSFDRDPQAESIRIPKLMIQPLVENAVMHGLERTARAVEITIQTRLTPSVLEIRVSDTGPGPIGEEEDYQSGGLGLGLNNVRQRLAVIYGPAATLTLTREGHRTVATIGIPR</sequence>
<evidence type="ECO:0000259" key="2">
    <source>
        <dbReference type="PROSITE" id="PS50109"/>
    </source>
</evidence>
<dbReference type="Gene3D" id="6.10.340.10">
    <property type="match status" value="1"/>
</dbReference>
<comment type="caution">
    <text evidence="3">The sequence shown here is derived from an EMBL/GenBank/DDBJ whole genome shotgun (WGS) entry which is preliminary data.</text>
</comment>
<keyword evidence="4" id="KW-1185">Reference proteome</keyword>
<dbReference type="Proteomes" id="UP000237350">
    <property type="component" value="Unassembled WGS sequence"/>
</dbReference>
<gene>
    <name evidence="3" type="ORF">AU468_10240</name>
</gene>
<dbReference type="PANTHER" id="PTHR34220">
    <property type="entry name" value="SENSOR HISTIDINE KINASE YPDA"/>
    <property type="match status" value="1"/>
</dbReference>
<feature type="domain" description="Histidine kinase" evidence="2">
    <location>
        <begin position="363"/>
        <end position="570"/>
    </location>
</feature>
<protein>
    <recommendedName>
        <fullName evidence="2">Histidine kinase domain-containing protein</fullName>
    </recommendedName>
</protein>